<feature type="compositionally biased region" description="Basic residues" evidence="1">
    <location>
        <begin position="36"/>
        <end position="49"/>
    </location>
</feature>
<organism evidence="2 3">
    <name type="scientific">Trichonephila inaurata madagascariensis</name>
    <dbReference type="NCBI Taxonomy" id="2747483"/>
    <lineage>
        <taxon>Eukaryota</taxon>
        <taxon>Metazoa</taxon>
        <taxon>Ecdysozoa</taxon>
        <taxon>Arthropoda</taxon>
        <taxon>Chelicerata</taxon>
        <taxon>Arachnida</taxon>
        <taxon>Araneae</taxon>
        <taxon>Araneomorphae</taxon>
        <taxon>Entelegynae</taxon>
        <taxon>Araneoidea</taxon>
        <taxon>Nephilidae</taxon>
        <taxon>Trichonephila</taxon>
        <taxon>Trichonephila inaurata</taxon>
    </lineage>
</organism>
<sequence>MQHQELARRAKRHPQEKRNLLKRSPPSSQQDDRSAKTRPKQRPNWKKRTAPTSLQNGPQTKRRPWAGSRKEGLKSRGESSTAKSRKSPEEEAKKTSL</sequence>
<reference evidence="2" key="1">
    <citation type="submission" date="2020-08" db="EMBL/GenBank/DDBJ databases">
        <title>Multicomponent nature underlies the extraordinary mechanical properties of spider dragline silk.</title>
        <authorList>
            <person name="Kono N."/>
            <person name="Nakamura H."/>
            <person name="Mori M."/>
            <person name="Yoshida Y."/>
            <person name="Ohtoshi R."/>
            <person name="Malay A.D."/>
            <person name="Moran D.A.P."/>
            <person name="Tomita M."/>
            <person name="Numata K."/>
            <person name="Arakawa K."/>
        </authorList>
    </citation>
    <scope>NUCLEOTIDE SEQUENCE</scope>
</reference>
<dbReference type="OrthoDB" id="10499649at2759"/>
<evidence type="ECO:0000256" key="1">
    <source>
        <dbReference type="SAM" id="MobiDB-lite"/>
    </source>
</evidence>
<accession>A0A8X7BQD8</accession>
<dbReference type="EMBL" id="BMAV01001028">
    <property type="protein sequence ID" value="GFY38732.1"/>
    <property type="molecule type" value="Genomic_DNA"/>
</dbReference>
<feature type="compositionally biased region" description="Polar residues" evidence="1">
    <location>
        <begin position="50"/>
        <end position="59"/>
    </location>
</feature>
<gene>
    <name evidence="2" type="ORF">TNIN_337761</name>
</gene>
<dbReference type="AlphaFoldDB" id="A0A8X7BQD8"/>
<name>A0A8X7BQD8_9ARAC</name>
<keyword evidence="3" id="KW-1185">Reference proteome</keyword>
<feature type="compositionally biased region" description="Basic and acidic residues" evidence="1">
    <location>
        <begin position="86"/>
        <end position="97"/>
    </location>
</feature>
<evidence type="ECO:0000313" key="2">
    <source>
        <dbReference type="EMBL" id="GFY38732.1"/>
    </source>
</evidence>
<proteinExistence type="predicted"/>
<feature type="compositionally biased region" description="Basic and acidic residues" evidence="1">
    <location>
        <begin position="68"/>
        <end position="77"/>
    </location>
</feature>
<evidence type="ECO:0000313" key="3">
    <source>
        <dbReference type="Proteomes" id="UP000886998"/>
    </source>
</evidence>
<comment type="caution">
    <text evidence="2">The sequence shown here is derived from an EMBL/GenBank/DDBJ whole genome shotgun (WGS) entry which is preliminary data.</text>
</comment>
<feature type="region of interest" description="Disordered" evidence="1">
    <location>
        <begin position="1"/>
        <end position="97"/>
    </location>
</feature>
<protein>
    <submittedName>
        <fullName evidence="2">Uncharacterized protein</fullName>
    </submittedName>
</protein>
<dbReference type="Proteomes" id="UP000886998">
    <property type="component" value="Unassembled WGS sequence"/>
</dbReference>